<sequence>MSIERIGPCADNGNQSYTPQYSFQLMVWHRYIIVYTVESFFRQGGVYDSIACMSCAFCTRPEIQERIIVKNDLVFAFPTYIPITPGHTLICPVRCVRTMDELTDAEVLAMNEMRKRIAGALKKAFGAEGFNFAWNDGAVAGQDVMHVHLHVVQRKEGDTGITKYEPREFLYRPGPREKTPEAELTAVAEEIKKYV</sequence>
<feature type="active site" description="Tele-AMP-histidine intermediate" evidence="1">
    <location>
        <position position="148"/>
    </location>
</feature>
<dbReference type="SUPFAM" id="SSF54197">
    <property type="entry name" value="HIT-like"/>
    <property type="match status" value="1"/>
</dbReference>
<dbReference type="AlphaFoldDB" id="A0A2H0K9W9"/>
<evidence type="ECO:0000256" key="1">
    <source>
        <dbReference type="PIRSR" id="PIRSR601310-1"/>
    </source>
</evidence>
<feature type="short sequence motif" description="Histidine triad motif" evidence="2 3">
    <location>
        <begin position="146"/>
        <end position="150"/>
    </location>
</feature>
<dbReference type="Pfam" id="PF01230">
    <property type="entry name" value="HIT"/>
    <property type="match status" value="1"/>
</dbReference>
<evidence type="ECO:0000256" key="3">
    <source>
        <dbReference type="PROSITE-ProRule" id="PRU00464"/>
    </source>
</evidence>
<dbReference type="PANTHER" id="PTHR46648">
    <property type="entry name" value="HIT FAMILY PROTEIN 1"/>
    <property type="match status" value="1"/>
</dbReference>
<dbReference type="InterPro" id="IPR001310">
    <property type="entry name" value="Histidine_triad_HIT"/>
</dbReference>
<organism evidence="5 6">
    <name type="scientific">Candidatus Taylorbacteria bacterium CG11_big_fil_rev_8_21_14_0_20_46_11</name>
    <dbReference type="NCBI Taxonomy" id="1975025"/>
    <lineage>
        <taxon>Bacteria</taxon>
        <taxon>Candidatus Tayloriibacteriota</taxon>
    </lineage>
</organism>
<gene>
    <name evidence="5" type="ORF">COV91_06445</name>
</gene>
<accession>A0A2H0K9W9</accession>
<evidence type="ECO:0000259" key="4">
    <source>
        <dbReference type="PROSITE" id="PS51084"/>
    </source>
</evidence>
<dbReference type="InterPro" id="IPR036265">
    <property type="entry name" value="HIT-like_sf"/>
</dbReference>
<dbReference type="GO" id="GO:0009117">
    <property type="term" value="P:nucleotide metabolic process"/>
    <property type="evidence" value="ECO:0007669"/>
    <property type="project" value="TreeGrafter"/>
</dbReference>
<dbReference type="InterPro" id="IPR011146">
    <property type="entry name" value="HIT-like"/>
</dbReference>
<proteinExistence type="predicted"/>
<comment type="caution">
    <text evidence="5">The sequence shown here is derived from an EMBL/GenBank/DDBJ whole genome shotgun (WGS) entry which is preliminary data.</text>
</comment>
<reference evidence="5 6" key="1">
    <citation type="submission" date="2017-09" db="EMBL/GenBank/DDBJ databases">
        <title>Depth-based differentiation of microbial function through sediment-hosted aquifers and enrichment of novel symbionts in the deep terrestrial subsurface.</title>
        <authorList>
            <person name="Probst A.J."/>
            <person name="Ladd B."/>
            <person name="Jarett J.K."/>
            <person name="Geller-Mcgrath D.E."/>
            <person name="Sieber C.M."/>
            <person name="Emerson J.B."/>
            <person name="Anantharaman K."/>
            <person name="Thomas B.C."/>
            <person name="Malmstrom R."/>
            <person name="Stieglmeier M."/>
            <person name="Klingl A."/>
            <person name="Woyke T."/>
            <person name="Ryan C.M."/>
            <person name="Banfield J.F."/>
        </authorList>
    </citation>
    <scope>NUCLEOTIDE SEQUENCE [LARGE SCALE GENOMIC DNA]</scope>
    <source>
        <strain evidence="5">CG11_big_fil_rev_8_21_14_0_20_46_11</strain>
    </source>
</reference>
<dbReference type="GO" id="GO:0003824">
    <property type="term" value="F:catalytic activity"/>
    <property type="evidence" value="ECO:0007669"/>
    <property type="project" value="InterPro"/>
</dbReference>
<protein>
    <recommendedName>
        <fullName evidence="4">HIT domain-containing protein</fullName>
    </recommendedName>
</protein>
<dbReference type="EMBL" id="PCVG01000087">
    <property type="protein sequence ID" value="PIQ68025.1"/>
    <property type="molecule type" value="Genomic_DNA"/>
</dbReference>
<dbReference type="PANTHER" id="PTHR46648:SF1">
    <property type="entry name" value="ADENOSINE 5'-MONOPHOSPHORAMIDASE HNT1"/>
    <property type="match status" value="1"/>
</dbReference>
<evidence type="ECO:0000256" key="2">
    <source>
        <dbReference type="PIRSR" id="PIRSR601310-3"/>
    </source>
</evidence>
<dbReference type="Gene3D" id="3.30.428.10">
    <property type="entry name" value="HIT-like"/>
    <property type="match status" value="1"/>
</dbReference>
<dbReference type="Proteomes" id="UP000229342">
    <property type="component" value="Unassembled WGS sequence"/>
</dbReference>
<name>A0A2H0K9W9_9BACT</name>
<evidence type="ECO:0000313" key="5">
    <source>
        <dbReference type="EMBL" id="PIQ68025.1"/>
    </source>
</evidence>
<feature type="domain" description="HIT" evidence="4">
    <location>
        <begin position="54"/>
        <end position="161"/>
    </location>
</feature>
<dbReference type="PROSITE" id="PS51084">
    <property type="entry name" value="HIT_2"/>
    <property type="match status" value="1"/>
</dbReference>
<evidence type="ECO:0000313" key="6">
    <source>
        <dbReference type="Proteomes" id="UP000229342"/>
    </source>
</evidence>